<dbReference type="Proteomes" id="UP000249390">
    <property type="component" value="Unassembled WGS sequence"/>
</dbReference>
<sequence length="266" mass="31358">MKLDESRLHLNSPPVHSVVHFPSGRKKGILPFFLVPIPAEGLSIFIARNLQFPQPFAISFPFECRLKFEEKSAFLHQQSQVSFLNSKRHSLRIASYCVRRQDGVVLKMQRSWRVMLILLFVLNCSQWYSRLGKKVKESNQIVVQASVILRMKFNWVSNCSLESYEDVTYLRSFWRRDKCWETKFCPKTPRIQLFFYSADDRPGRKYRCLIHFFCKTEMHMTYLEQHKSNMAKEDSNHLVYAPFSPRPCDSHSIPDDLEAKKINLAL</sequence>
<keyword evidence="2" id="KW-1185">Reference proteome</keyword>
<dbReference type="AlphaFoldDB" id="A0A328DK53"/>
<evidence type="ECO:0000313" key="1">
    <source>
        <dbReference type="EMBL" id="RAL45836.1"/>
    </source>
</evidence>
<dbReference type="EMBL" id="NQVE01000126">
    <property type="protein sequence ID" value="RAL45836.1"/>
    <property type="molecule type" value="Genomic_DNA"/>
</dbReference>
<reference evidence="1 2" key="1">
    <citation type="submission" date="2018-06" db="EMBL/GenBank/DDBJ databases">
        <title>The Genome of Cuscuta australis (Dodder) Provides Insight into the Evolution of Plant Parasitism.</title>
        <authorList>
            <person name="Liu H."/>
        </authorList>
    </citation>
    <scope>NUCLEOTIDE SEQUENCE [LARGE SCALE GENOMIC DNA]</scope>
    <source>
        <strain evidence="2">cv. Yunnan</strain>
        <tissue evidence="1">Vines</tissue>
    </source>
</reference>
<proteinExistence type="predicted"/>
<evidence type="ECO:0000313" key="2">
    <source>
        <dbReference type="Proteomes" id="UP000249390"/>
    </source>
</evidence>
<accession>A0A328DK53</accession>
<gene>
    <name evidence="1" type="ORF">DM860_018171</name>
</gene>
<comment type="caution">
    <text evidence="1">The sequence shown here is derived from an EMBL/GenBank/DDBJ whole genome shotgun (WGS) entry which is preliminary data.</text>
</comment>
<protein>
    <submittedName>
        <fullName evidence="1">Uncharacterized protein</fullName>
    </submittedName>
</protein>
<name>A0A328DK53_9ASTE</name>
<organism evidence="1 2">
    <name type="scientific">Cuscuta australis</name>
    <dbReference type="NCBI Taxonomy" id="267555"/>
    <lineage>
        <taxon>Eukaryota</taxon>
        <taxon>Viridiplantae</taxon>
        <taxon>Streptophyta</taxon>
        <taxon>Embryophyta</taxon>
        <taxon>Tracheophyta</taxon>
        <taxon>Spermatophyta</taxon>
        <taxon>Magnoliopsida</taxon>
        <taxon>eudicotyledons</taxon>
        <taxon>Gunneridae</taxon>
        <taxon>Pentapetalae</taxon>
        <taxon>asterids</taxon>
        <taxon>lamiids</taxon>
        <taxon>Solanales</taxon>
        <taxon>Convolvulaceae</taxon>
        <taxon>Cuscuteae</taxon>
        <taxon>Cuscuta</taxon>
        <taxon>Cuscuta subgen. Grammica</taxon>
        <taxon>Cuscuta sect. Cleistogrammica</taxon>
    </lineage>
</organism>